<keyword evidence="2" id="KW-1185">Reference proteome</keyword>
<dbReference type="OrthoDB" id="4510091at2759"/>
<dbReference type="OMA" id="NGIVIRC"/>
<evidence type="ECO:0008006" key="3">
    <source>
        <dbReference type="Google" id="ProtNLM"/>
    </source>
</evidence>
<name>A0A2I1CH33_ASPN1</name>
<dbReference type="AlphaFoldDB" id="A0A2I1CH33"/>
<reference evidence="2" key="1">
    <citation type="journal article" date="2018" name="Proc. Natl. Acad. Sci. U.S.A.">
        <title>Linking secondary metabolites to gene clusters through genome sequencing of six diverse Aspergillus species.</title>
        <authorList>
            <person name="Kaerboelling I."/>
            <person name="Vesth T.C."/>
            <person name="Frisvad J.C."/>
            <person name="Nybo J.L."/>
            <person name="Theobald S."/>
            <person name="Kuo A."/>
            <person name="Bowyer P."/>
            <person name="Matsuda Y."/>
            <person name="Mondo S."/>
            <person name="Lyhne E.K."/>
            <person name="Kogle M.E."/>
            <person name="Clum A."/>
            <person name="Lipzen A."/>
            <person name="Salamov A."/>
            <person name="Ngan C.Y."/>
            <person name="Daum C."/>
            <person name="Chiniquy J."/>
            <person name="Barry K."/>
            <person name="LaButti K."/>
            <person name="Haridas S."/>
            <person name="Simmons B.A."/>
            <person name="Magnuson J.K."/>
            <person name="Mortensen U.H."/>
            <person name="Larsen T.O."/>
            <person name="Grigoriev I.V."/>
            <person name="Baker S.E."/>
            <person name="Andersen M.R."/>
        </authorList>
    </citation>
    <scope>NUCLEOTIDE SEQUENCE [LARGE SCALE GENOMIC DNA]</scope>
    <source>
        <strain evidence="2">IBT 16806</strain>
    </source>
</reference>
<accession>A0A2I1CH33</accession>
<organism evidence="1 2">
    <name type="scientific">Aspergillus novofumigatus (strain IBT 16806)</name>
    <dbReference type="NCBI Taxonomy" id="1392255"/>
    <lineage>
        <taxon>Eukaryota</taxon>
        <taxon>Fungi</taxon>
        <taxon>Dikarya</taxon>
        <taxon>Ascomycota</taxon>
        <taxon>Pezizomycotina</taxon>
        <taxon>Eurotiomycetes</taxon>
        <taxon>Eurotiomycetidae</taxon>
        <taxon>Eurotiales</taxon>
        <taxon>Aspergillaceae</taxon>
        <taxon>Aspergillus</taxon>
        <taxon>Aspergillus subgen. Fumigati</taxon>
    </lineage>
</organism>
<dbReference type="EMBL" id="MSZS01000002">
    <property type="protein sequence ID" value="PKX96927.1"/>
    <property type="molecule type" value="Genomic_DNA"/>
</dbReference>
<evidence type="ECO:0000313" key="2">
    <source>
        <dbReference type="Proteomes" id="UP000234474"/>
    </source>
</evidence>
<proteinExistence type="predicted"/>
<dbReference type="VEuPathDB" id="FungiDB:P174DRAFT_364675"/>
<gene>
    <name evidence="1" type="ORF">P174DRAFT_364675</name>
</gene>
<dbReference type="Proteomes" id="UP000234474">
    <property type="component" value="Unassembled WGS sequence"/>
</dbReference>
<comment type="caution">
    <text evidence="1">The sequence shown here is derived from an EMBL/GenBank/DDBJ whole genome shotgun (WGS) entry which is preliminary data.</text>
</comment>
<protein>
    <recommendedName>
        <fullName evidence="3">F-box domain protein</fullName>
    </recommendedName>
</protein>
<dbReference type="GeneID" id="36529335"/>
<feature type="non-terminal residue" evidence="1">
    <location>
        <position position="1"/>
    </location>
</feature>
<dbReference type="RefSeq" id="XP_024685522.1">
    <property type="nucleotide sequence ID" value="XM_024822009.1"/>
</dbReference>
<evidence type="ECO:0000313" key="1">
    <source>
        <dbReference type="EMBL" id="PKX96927.1"/>
    </source>
</evidence>
<sequence length="77" mass="8791">AKDNSITIYTFQISGFYSRLLVSNSELPSLASDALSSIKDLQLINSLSMLEFMSHLHLPSLQRFTLESCWLWIPELE</sequence>
<dbReference type="STRING" id="1392255.A0A2I1CH33"/>